<feature type="region of interest" description="Disordered" evidence="1">
    <location>
        <begin position="114"/>
        <end position="141"/>
    </location>
</feature>
<gene>
    <name evidence="2" type="ORF">Rumeso_04048</name>
</gene>
<protein>
    <submittedName>
        <fullName evidence="2">Uncharacterized protein</fullName>
    </submittedName>
</protein>
<reference evidence="2 3" key="1">
    <citation type="submission" date="2013-02" db="EMBL/GenBank/DDBJ databases">
        <authorList>
            <person name="Fiebig A."/>
            <person name="Goeker M."/>
            <person name="Klenk H.-P.P."/>
        </authorList>
    </citation>
    <scope>NUCLEOTIDE SEQUENCE [LARGE SCALE GENOMIC DNA]</scope>
    <source>
        <strain evidence="2 3">DSM 19309</strain>
    </source>
</reference>
<keyword evidence="3" id="KW-1185">Reference proteome</keyword>
<accession>A0A017HJL4</accession>
<evidence type="ECO:0000313" key="2">
    <source>
        <dbReference type="EMBL" id="EYD74363.1"/>
    </source>
</evidence>
<evidence type="ECO:0000256" key="1">
    <source>
        <dbReference type="SAM" id="MobiDB-lite"/>
    </source>
</evidence>
<proteinExistence type="predicted"/>
<dbReference type="RefSeq" id="WP_037280179.1">
    <property type="nucleotide sequence ID" value="NZ_KK088571.1"/>
</dbReference>
<organism evidence="2 3">
    <name type="scientific">Rubellimicrobium mesophilum DSM 19309</name>
    <dbReference type="NCBI Taxonomy" id="442562"/>
    <lineage>
        <taxon>Bacteria</taxon>
        <taxon>Pseudomonadati</taxon>
        <taxon>Pseudomonadota</taxon>
        <taxon>Alphaproteobacteria</taxon>
        <taxon>Rhodobacterales</taxon>
        <taxon>Roseobacteraceae</taxon>
        <taxon>Rubellimicrobium</taxon>
    </lineage>
</organism>
<dbReference type="HOGENOM" id="CLU_1823897_0_0_5"/>
<comment type="caution">
    <text evidence="2">The sequence shown here is derived from an EMBL/GenBank/DDBJ whole genome shotgun (WGS) entry which is preliminary data.</text>
</comment>
<dbReference type="EMBL" id="AOSK01000116">
    <property type="protein sequence ID" value="EYD74363.1"/>
    <property type="molecule type" value="Genomic_DNA"/>
</dbReference>
<sequence length="141" mass="15510">MARPRKDELSKRQRWEIHVTPLERLRIEEGARAMGLPIGAAAAKAMDGVQHVERADWRETVHLLTGLDRKMADILLAVRDREDPLDALGVAAALVSLDRAIRAQAMPWTLWGAEAEESQEDGYGEAAHDPEARGGDAEVAP</sequence>
<name>A0A017HJL4_9RHOB</name>
<feature type="compositionally biased region" description="Basic and acidic residues" evidence="1">
    <location>
        <begin position="126"/>
        <end position="141"/>
    </location>
</feature>
<dbReference type="Proteomes" id="UP000019666">
    <property type="component" value="Unassembled WGS sequence"/>
</dbReference>
<dbReference type="AlphaFoldDB" id="A0A017HJL4"/>
<feature type="compositionally biased region" description="Acidic residues" evidence="1">
    <location>
        <begin position="114"/>
        <end position="123"/>
    </location>
</feature>
<evidence type="ECO:0000313" key="3">
    <source>
        <dbReference type="Proteomes" id="UP000019666"/>
    </source>
</evidence>